<name>A0A1B6PB89_SORBI</name>
<protein>
    <submittedName>
        <fullName evidence="1">Uncharacterized protein</fullName>
    </submittedName>
</protein>
<dbReference type="PANTHER" id="PTHR36766">
    <property type="entry name" value="PLANT BROAD-SPECTRUM MILDEW RESISTANCE PROTEIN RPW8"/>
    <property type="match status" value="1"/>
</dbReference>
<dbReference type="Gramene" id="KXG22911">
    <property type="protein sequence ID" value="KXG22911"/>
    <property type="gene ID" value="SORBI_3008G026100"/>
</dbReference>
<dbReference type="InterPro" id="IPR032675">
    <property type="entry name" value="LRR_dom_sf"/>
</dbReference>
<evidence type="ECO:0000313" key="2">
    <source>
        <dbReference type="Proteomes" id="UP000000768"/>
    </source>
</evidence>
<dbReference type="OMA" id="EYMAVAN"/>
<dbReference type="SUPFAM" id="SSF52047">
    <property type="entry name" value="RNI-like"/>
    <property type="match status" value="1"/>
</dbReference>
<dbReference type="FunCoup" id="A0A1B6PB89">
    <property type="interactions" value="213"/>
</dbReference>
<proteinExistence type="predicted"/>
<dbReference type="Proteomes" id="UP000000768">
    <property type="component" value="Chromosome 8"/>
</dbReference>
<dbReference type="EMBL" id="CM000767">
    <property type="protein sequence ID" value="KXG22911.1"/>
    <property type="molecule type" value="Genomic_DNA"/>
</dbReference>
<keyword evidence="2" id="KW-1185">Reference proteome</keyword>
<dbReference type="Gene3D" id="3.80.10.10">
    <property type="entry name" value="Ribonuclease Inhibitor"/>
    <property type="match status" value="2"/>
</dbReference>
<organism evidence="1 2">
    <name type="scientific">Sorghum bicolor</name>
    <name type="common">Sorghum</name>
    <name type="synonym">Sorghum vulgare</name>
    <dbReference type="NCBI Taxonomy" id="4558"/>
    <lineage>
        <taxon>Eukaryota</taxon>
        <taxon>Viridiplantae</taxon>
        <taxon>Streptophyta</taxon>
        <taxon>Embryophyta</taxon>
        <taxon>Tracheophyta</taxon>
        <taxon>Spermatophyta</taxon>
        <taxon>Magnoliopsida</taxon>
        <taxon>Liliopsida</taxon>
        <taxon>Poales</taxon>
        <taxon>Poaceae</taxon>
        <taxon>PACMAD clade</taxon>
        <taxon>Panicoideae</taxon>
        <taxon>Andropogonodae</taxon>
        <taxon>Andropogoneae</taxon>
        <taxon>Sorghinae</taxon>
        <taxon>Sorghum</taxon>
    </lineage>
</organism>
<dbReference type="eggNOG" id="KOG4658">
    <property type="taxonomic scope" value="Eukaryota"/>
</dbReference>
<gene>
    <name evidence="1" type="ORF">SORBI_3008G026100</name>
</gene>
<dbReference type="ExpressionAtlas" id="A0A1B6PB89">
    <property type="expression patterns" value="baseline and differential"/>
</dbReference>
<reference evidence="1 2" key="1">
    <citation type="journal article" date="2009" name="Nature">
        <title>The Sorghum bicolor genome and the diversification of grasses.</title>
        <authorList>
            <person name="Paterson A.H."/>
            <person name="Bowers J.E."/>
            <person name="Bruggmann R."/>
            <person name="Dubchak I."/>
            <person name="Grimwood J."/>
            <person name="Gundlach H."/>
            <person name="Haberer G."/>
            <person name="Hellsten U."/>
            <person name="Mitros T."/>
            <person name="Poliakov A."/>
            <person name="Schmutz J."/>
            <person name="Spannagl M."/>
            <person name="Tang H."/>
            <person name="Wang X."/>
            <person name="Wicker T."/>
            <person name="Bharti A.K."/>
            <person name="Chapman J."/>
            <person name="Feltus F.A."/>
            <person name="Gowik U."/>
            <person name="Grigoriev I.V."/>
            <person name="Lyons E."/>
            <person name="Maher C.A."/>
            <person name="Martis M."/>
            <person name="Narechania A."/>
            <person name="Otillar R.P."/>
            <person name="Penning B.W."/>
            <person name="Salamov A.A."/>
            <person name="Wang Y."/>
            <person name="Zhang L."/>
            <person name="Carpita N.C."/>
            <person name="Freeling M."/>
            <person name="Gingle A.R."/>
            <person name="Hash C.T."/>
            <person name="Keller B."/>
            <person name="Klein P."/>
            <person name="Kresovich S."/>
            <person name="McCann M.C."/>
            <person name="Ming R."/>
            <person name="Peterson D.G."/>
            <person name="Mehboob-ur-Rahman"/>
            <person name="Ware D."/>
            <person name="Westhoff P."/>
            <person name="Mayer K.F."/>
            <person name="Messing J."/>
            <person name="Rokhsar D.S."/>
        </authorList>
    </citation>
    <scope>NUCLEOTIDE SEQUENCE [LARGE SCALE GENOMIC DNA]</scope>
    <source>
        <strain evidence="2">cv. BTx623</strain>
    </source>
</reference>
<dbReference type="AlphaFoldDB" id="A0A1B6PB89"/>
<dbReference type="PANTHER" id="PTHR36766:SF40">
    <property type="entry name" value="DISEASE RESISTANCE PROTEIN RGA3"/>
    <property type="match status" value="1"/>
</dbReference>
<accession>A0A1B6PB89</accession>
<dbReference type="InParanoid" id="A0A1B6PB89"/>
<evidence type="ECO:0000313" key="1">
    <source>
        <dbReference type="EMBL" id="KXG22911.1"/>
    </source>
</evidence>
<reference evidence="2" key="2">
    <citation type="journal article" date="2018" name="Plant J.">
        <title>The Sorghum bicolor reference genome: improved assembly, gene annotations, a transcriptome atlas, and signatures of genome organization.</title>
        <authorList>
            <person name="McCormick R.F."/>
            <person name="Truong S.K."/>
            <person name="Sreedasyam A."/>
            <person name="Jenkins J."/>
            <person name="Shu S."/>
            <person name="Sims D."/>
            <person name="Kennedy M."/>
            <person name="Amirebrahimi M."/>
            <person name="Weers B.D."/>
            <person name="McKinley B."/>
            <person name="Mattison A."/>
            <person name="Morishige D.T."/>
            <person name="Grimwood J."/>
            <person name="Schmutz J."/>
            <person name="Mullet J.E."/>
        </authorList>
    </citation>
    <scope>NUCLEOTIDE SEQUENCE [LARGE SCALE GENOMIC DNA]</scope>
    <source>
        <strain evidence="2">cv. BTx623</strain>
    </source>
</reference>
<sequence length="320" mass="36001">MRVRRENLSRLDVSASSDEADEEVVLQFPPSSLLRNVRFLGCMNLILPVEEEEGAGLCGLSSLESVTVINCDKLFSRWSMGGAAAQTQSTIYPLPPCLKELCLYYQQSTLPMALFANLTSLTSLELYNCKDITVDGFDPLITFNLERLEVYNGRDGEAEPYSVAADLLAAVARTKTMPAGSFQLVRLDVDSISAVLVAPICTRLSATLQRLYFRYDWRTEKFTEEQDEALRLLTSLQALWFFDCRALQSLPQGLHRLPSLQELHIRGTQKIRSLPKEGLPDSLRLLSIDNCCPKIYEECQKLRGTRPDIHTVAFIARAER</sequence>